<name>A0A4D5RDH8_IXOSC</name>
<keyword evidence="2" id="KW-1133">Transmembrane helix</keyword>
<feature type="chain" id="PRO_5020039380" evidence="3">
    <location>
        <begin position="24"/>
        <end position="191"/>
    </location>
</feature>
<organism evidence="4">
    <name type="scientific">Ixodes scapularis</name>
    <name type="common">Black-legged tick</name>
    <name type="synonym">Deer tick</name>
    <dbReference type="NCBI Taxonomy" id="6945"/>
    <lineage>
        <taxon>Eukaryota</taxon>
        <taxon>Metazoa</taxon>
        <taxon>Ecdysozoa</taxon>
        <taxon>Arthropoda</taxon>
        <taxon>Chelicerata</taxon>
        <taxon>Arachnida</taxon>
        <taxon>Acari</taxon>
        <taxon>Parasitiformes</taxon>
        <taxon>Ixodida</taxon>
        <taxon>Ixodoidea</taxon>
        <taxon>Ixodidae</taxon>
        <taxon>Ixodinae</taxon>
        <taxon>Ixodes</taxon>
    </lineage>
</organism>
<feature type="region of interest" description="Disordered" evidence="1">
    <location>
        <begin position="148"/>
        <end position="191"/>
    </location>
</feature>
<keyword evidence="2" id="KW-0472">Membrane</keyword>
<dbReference type="OrthoDB" id="10354936at2759"/>
<evidence type="ECO:0000256" key="2">
    <source>
        <dbReference type="SAM" id="Phobius"/>
    </source>
</evidence>
<evidence type="ECO:0000313" key="4">
    <source>
        <dbReference type="EMBL" id="MOY35233.1"/>
    </source>
</evidence>
<sequence>MLTKIRLLLRAVLALLLLHLASGTISSEHARLPNLASNVTLAASDIFNDGGREVTRGTRFLTVTTYRRSHPATGIAAAVIIGALCAAAVVLLFLACCCRKASLSEPDASRMTVVYHTSVPPQPAGVAMQTMPPSGIYTYPSPVHWPPPAYEDPQAKKDGRGNFNPMMASSAQSARPTAAPPPYTMDWAHPY</sequence>
<accession>A0A4D5RDH8</accession>
<feature type="signal peptide" evidence="3">
    <location>
        <begin position="1"/>
        <end position="23"/>
    </location>
</feature>
<dbReference type="VEuPathDB" id="VectorBase:ISCP_024232"/>
<dbReference type="EMBL" id="GHJT01001262">
    <property type="protein sequence ID" value="MOY35233.1"/>
    <property type="molecule type" value="Transcribed_RNA"/>
</dbReference>
<evidence type="ECO:0000256" key="3">
    <source>
        <dbReference type="SAM" id="SignalP"/>
    </source>
</evidence>
<dbReference type="AlphaFoldDB" id="A0A4D5RDH8"/>
<proteinExistence type="predicted"/>
<feature type="transmembrane region" description="Helical" evidence="2">
    <location>
        <begin position="75"/>
        <end position="96"/>
    </location>
</feature>
<keyword evidence="2" id="KW-0812">Transmembrane</keyword>
<protein>
    <submittedName>
        <fullName evidence="4">Uncharacterized protein</fullName>
    </submittedName>
</protein>
<evidence type="ECO:0000256" key="1">
    <source>
        <dbReference type="SAM" id="MobiDB-lite"/>
    </source>
</evidence>
<reference evidence="4" key="1">
    <citation type="submission" date="2019-04" db="EMBL/GenBank/DDBJ databases">
        <title>An insight into the mialome of Ixodes scapularis.</title>
        <authorList>
            <person name="Ribeiro J.M."/>
            <person name="Mather T.N."/>
            <person name="Karim S."/>
        </authorList>
    </citation>
    <scope>NUCLEOTIDE SEQUENCE</scope>
</reference>
<keyword evidence="3" id="KW-0732">Signal</keyword>